<proteinExistence type="inferred from homology"/>
<dbReference type="PANTHER" id="PTHR10350">
    <property type="entry name" value="NUCLEAR PORE COMPLEX PROTEIN NUP155"/>
    <property type="match status" value="1"/>
</dbReference>
<keyword evidence="8" id="KW-1185">Reference proteome</keyword>
<gene>
    <name evidence="7" type="ORF">LELG_01725</name>
</gene>
<name>A5DWI9_LODEL</name>
<dbReference type="Gene3D" id="1.20.120.1050">
    <property type="match status" value="1"/>
</dbReference>
<keyword evidence="4" id="KW-0539">Nucleus</keyword>
<evidence type="ECO:0000259" key="6">
    <source>
        <dbReference type="Pfam" id="PF08801"/>
    </source>
</evidence>
<dbReference type="Gene3D" id="1.25.40.450">
    <property type="entry name" value="Nucleoporin, helical domain, N-terminal subdomain"/>
    <property type="match status" value="1"/>
</dbReference>
<dbReference type="Pfam" id="PF03177">
    <property type="entry name" value="Nucleoporin_C"/>
    <property type="match status" value="1"/>
</dbReference>
<dbReference type="InterPro" id="IPR042533">
    <property type="entry name" value="Nucleoporin_Nup155_C_1"/>
</dbReference>
<dbReference type="FunFam" id="1.25.40.440:FF:000001">
    <property type="entry name" value="Nuclear pore complex subunit"/>
    <property type="match status" value="1"/>
</dbReference>
<dbReference type="Proteomes" id="UP000001996">
    <property type="component" value="Unassembled WGS sequence"/>
</dbReference>
<dbReference type="EMBL" id="CH981525">
    <property type="protein sequence ID" value="EDK43547.1"/>
    <property type="molecule type" value="Genomic_DNA"/>
</dbReference>
<protein>
    <recommendedName>
        <fullName evidence="9">Nucleoporin NUP170</fullName>
    </recommendedName>
</protein>
<dbReference type="STRING" id="379508.A5DWI9"/>
<dbReference type="GO" id="GO:0006606">
    <property type="term" value="P:protein import into nucleus"/>
    <property type="evidence" value="ECO:0007669"/>
    <property type="project" value="TreeGrafter"/>
</dbReference>
<dbReference type="InterPro" id="IPR004870">
    <property type="entry name" value="Nucleoporin_Nup155"/>
</dbReference>
<dbReference type="GO" id="GO:0036228">
    <property type="term" value="P:protein localization to nuclear inner membrane"/>
    <property type="evidence" value="ECO:0007669"/>
    <property type="project" value="TreeGrafter"/>
</dbReference>
<dbReference type="GO" id="GO:0044611">
    <property type="term" value="C:nuclear pore inner ring"/>
    <property type="evidence" value="ECO:0007669"/>
    <property type="project" value="TreeGrafter"/>
</dbReference>
<comment type="similarity">
    <text evidence="2">Belongs to the non-repetitive/WGA-negative nucleoporin family.</text>
</comment>
<evidence type="ECO:0000256" key="2">
    <source>
        <dbReference type="ARBA" id="ARBA00007373"/>
    </source>
</evidence>
<evidence type="ECO:0000313" key="8">
    <source>
        <dbReference type="Proteomes" id="UP000001996"/>
    </source>
</evidence>
<organism evidence="7 8">
    <name type="scientific">Lodderomyces elongisporus (strain ATCC 11503 / CBS 2605 / JCM 1781 / NBRC 1676 / NRRL YB-4239)</name>
    <name type="common">Yeast</name>
    <name type="synonym">Saccharomyces elongisporus</name>
    <dbReference type="NCBI Taxonomy" id="379508"/>
    <lineage>
        <taxon>Eukaryota</taxon>
        <taxon>Fungi</taxon>
        <taxon>Dikarya</taxon>
        <taxon>Ascomycota</taxon>
        <taxon>Saccharomycotina</taxon>
        <taxon>Pichiomycetes</taxon>
        <taxon>Debaryomycetaceae</taxon>
        <taxon>Candida/Lodderomyces clade</taxon>
        <taxon>Lodderomyces</taxon>
    </lineage>
</organism>
<feature type="domain" description="Nucleoporin Nup133/Nup155-like C-terminal" evidence="5">
    <location>
        <begin position="774"/>
        <end position="1475"/>
    </location>
</feature>
<dbReference type="eggNOG" id="KOG1900">
    <property type="taxonomic scope" value="Eukaryota"/>
</dbReference>
<dbReference type="GO" id="GO:0000972">
    <property type="term" value="P:transcription-dependent tethering of RNA polymerase II gene DNA at nuclear periphery"/>
    <property type="evidence" value="ECO:0007669"/>
    <property type="project" value="TreeGrafter"/>
</dbReference>
<sequence length="1483" mass="165761">MVSILPGHNTSGHGTTKNKFISPTIRLGESAIDELTKFHSDSSSFSSFSASASVSASNSAARIGESASSLMRRFMQPVGLEVKEANYKVGIPDFATLSPLTLGAKLISNISKIDSSIPHDIFASENMIKNETNLDNYYFDYENGLNDFSRFEKVQQYDLPDTFFEEYNKTECITKIGLLPEIDRSWISVDNKLILWNYKIPQSSFNKSAQFLTLDQIESTVLAIKLVKPKDGIFLKEINHLLIVATVTSIQIFLVKYGKEHNNLEVFNPDLSVSVQGLTVNNIIAHPKTQDIYFTGEGSGTNIWRLEYSNKSSFTKNRCDKVCLTKGTFSSVLPSSFLSFGFASNTNTTPRTSGTFSASSASSSASASAAAGAAAANIPETISQLEIDSGRDILYSLSNKSVIRVYKLIPRQDSLNEGSTLTPTQIFKSASSVFVDPSSFKVFERFKIINIHAISSHESSVIQLIAVTSNGTRILLKLGSTSSFTSLLSSAITSSAALKLNLVNIRFPPTREIPEINNELDSFTRDRQYISQIIANQQKSQLLKNTKIAKMISPGVFICVKKTKRSDKLFIATTNFGYLKKNGKLVEDAEFIKYTTSESSPYTYIQGIVQLNDSMNATNTPNGYANIAASQYTKEPLRIAILTNFGIMVYQYRTPDQILRPLKDEVVENFMEENGYEETCSTLLYLACSYGQHDENDLFERKAQVLFSTCGNNARLGNLALRSSTSAALIPHHQQFSQSSITAAAGAAAGSGGAANGASASNNSQPTVEQVVLSDRFYGTCLLISRFLKDIWNQKVFTPVPTLKLAISGDVEVASIGESKVIIQSVSIDKKVIEYFIGTIVVLIDFFQKNGNNIQGLNAPNFSSDPLQYENEVCVRAENIAFTSILKSLKSMKEAFSFLLVLVEEYETKSKSTGFGEILELLSLQDQTNLLVLRFKDILLPSREVRSLIKSLTSALINQSISKGFSIDLIATSLQQRCGSFCSTNDVFTYKATEYLMKAKETGSRDVDFKLKCLKNAVLLFEEAYDTLSVDTIEKTVDLMTDLEFYLGAINMLLNIALKVNNASKIQLSSINQISDQSFNSSLQNENSAKVNKIYQIIFSILVKVDFKALKISETNNQLLINEFLEVRELAYNTCFASKSKDFHFLFYEWFIEQGLSERLLDVNTVFILPFLELKAENNIGLTNVLWLYHAKRDNYFEAAKILYALSISQFDLSLDKRIEYLSRANGFCNCVCPPDTRQKMVQLSLTIQELFEVADIQLAILRKVESDARINAENRKIAVEALSNKILSISDLFNSYVDPLGYYELSLLIFKVSDYQNVDDILKRWSLLFERIFRLSKSSKEPFYILLNEEMALFGPKLSDNDIVFPVDELVKLISKTLHEAIDENSVVETPPKGYLVDLFVKCGVPYEKLYYSMRGLIENGGGFEVFTGFTKYLKENEMAFLLKKWYATDKRLKELISADQIVNFGDVYSLEMDPVRKSNYV</sequence>
<comment type="subcellular location">
    <subcellularLocation>
        <location evidence="1">Nucleus</location>
    </subcellularLocation>
</comment>
<dbReference type="OMA" id="SWAPFQK"/>
<evidence type="ECO:0000256" key="3">
    <source>
        <dbReference type="ARBA" id="ARBA00022448"/>
    </source>
</evidence>
<dbReference type="GO" id="GO:0017056">
    <property type="term" value="F:structural constituent of nuclear pore"/>
    <property type="evidence" value="ECO:0007669"/>
    <property type="project" value="InterPro"/>
</dbReference>
<keyword evidence="3" id="KW-0813">Transport</keyword>
<dbReference type="Gene3D" id="1.25.40.440">
    <property type="entry name" value="Nucleoporin, helical domain, central subdomain"/>
    <property type="match status" value="1"/>
</dbReference>
<dbReference type="FunCoup" id="A5DWI9">
    <property type="interactions" value="1177"/>
</dbReference>
<accession>A5DWI9</accession>
<dbReference type="Pfam" id="PF08801">
    <property type="entry name" value="Nucleoporin_N"/>
    <property type="match status" value="1"/>
</dbReference>
<dbReference type="Gene3D" id="1.20.58.1780">
    <property type="match status" value="1"/>
</dbReference>
<reference evidence="7 8" key="1">
    <citation type="journal article" date="2009" name="Nature">
        <title>Evolution of pathogenicity and sexual reproduction in eight Candida genomes.</title>
        <authorList>
            <person name="Butler G."/>
            <person name="Rasmussen M.D."/>
            <person name="Lin M.F."/>
            <person name="Santos M.A."/>
            <person name="Sakthikumar S."/>
            <person name="Munro C.A."/>
            <person name="Rheinbay E."/>
            <person name="Grabherr M."/>
            <person name="Forche A."/>
            <person name="Reedy J.L."/>
            <person name="Agrafioti I."/>
            <person name="Arnaud M.B."/>
            <person name="Bates S."/>
            <person name="Brown A.J."/>
            <person name="Brunke S."/>
            <person name="Costanzo M.C."/>
            <person name="Fitzpatrick D.A."/>
            <person name="de Groot P.W."/>
            <person name="Harris D."/>
            <person name="Hoyer L.L."/>
            <person name="Hube B."/>
            <person name="Klis F.M."/>
            <person name="Kodira C."/>
            <person name="Lennard N."/>
            <person name="Logue M.E."/>
            <person name="Martin R."/>
            <person name="Neiman A.M."/>
            <person name="Nikolaou E."/>
            <person name="Quail M.A."/>
            <person name="Quinn J."/>
            <person name="Santos M.C."/>
            <person name="Schmitzberger F.F."/>
            <person name="Sherlock G."/>
            <person name="Shah P."/>
            <person name="Silverstein K.A."/>
            <person name="Skrzypek M.S."/>
            <person name="Soll D."/>
            <person name="Staggs R."/>
            <person name="Stansfield I."/>
            <person name="Stumpf M.P."/>
            <person name="Sudbery P.E."/>
            <person name="Srikantha T."/>
            <person name="Zeng Q."/>
            <person name="Berman J."/>
            <person name="Berriman M."/>
            <person name="Heitman J."/>
            <person name="Gow N.A."/>
            <person name="Lorenz M.C."/>
            <person name="Birren B.W."/>
            <person name="Kellis M."/>
            <person name="Cuomo C.A."/>
        </authorList>
    </citation>
    <scope>NUCLEOTIDE SEQUENCE [LARGE SCALE GENOMIC DNA]</scope>
    <source>
        <strain evidence="8">ATCC 11503 / BCRC 21390 / CBS 2605 / JCM 1781 / NBRC 1676 / NRRL YB-4239</strain>
    </source>
</reference>
<dbReference type="InterPro" id="IPR042537">
    <property type="entry name" value="Nucleoporin_Nup155_C_2"/>
</dbReference>
<dbReference type="Gene3D" id="1.10.167.20">
    <property type="match status" value="1"/>
</dbReference>
<evidence type="ECO:0000313" key="7">
    <source>
        <dbReference type="EMBL" id="EDK43547.1"/>
    </source>
</evidence>
<dbReference type="VEuPathDB" id="FungiDB:LELG_01725"/>
<dbReference type="InterPro" id="IPR014908">
    <property type="entry name" value="Nucleoporin_Nup133/Nup155_N"/>
</dbReference>
<dbReference type="PANTHER" id="PTHR10350:SF6">
    <property type="entry name" value="NUCLEAR PORE COMPLEX PROTEIN NUP155"/>
    <property type="match status" value="1"/>
</dbReference>
<dbReference type="InParanoid" id="A5DWI9"/>
<dbReference type="GO" id="GO:0006405">
    <property type="term" value="P:RNA export from nucleus"/>
    <property type="evidence" value="ECO:0007669"/>
    <property type="project" value="TreeGrafter"/>
</dbReference>
<dbReference type="HOGENOM" id="CLU_000429_0_1_1"/>
<dbReference type="InterPro" id="IPR007187">
    <property type="entry name" value="Nucleoporin_Nup133/Nup155_C"/>
</dbReference>
<feature type="domain" description="Nucleoporin Nup133/Nup155-like N-terminal" evidence="6">
    <location>
        <begin position="148"/>
        <end position="648"/>
    </location>
</feature>
<dbReference type="KEGG" id="lel:PVL30_001698"/>
<dbReference type="GeneID" id="5233995"/>
<evidence type="ECO:0000256" key="4">
    <source>
        <dbReference type="ARBA" id="ARBA00023242"/>
    </source>
</evidence>
<evidence type="ECO:0008006" key="9">
    <source>
        <dbReference type="Google" id="ProtNLM"/>
    </source>
</evidence>
<evidence type="ECO:0000259" key="5">
    <source>
        <dbReference type="Pfam" id="PF03177"/>
    </source>
</evidence>
<dbReference type="OrthoDB" id="338970at2759"/>
<evidence type="ECO:0000256" key="1">
    <source>
        <dbReference type="ARBA" id="ARBA00004123"/>
    </source>
</evidence>